<dbReference type="Pfam" id="PF09803">
    <property type="entry name" value="Pet100"/>
    <property type="match status" value="1"/>
</dbReference>
<dbReference type="EMBL" id="RBNI01000090">
    <property type="protein sequence ID" value="RUP52275.1"/>
    <property type="molecule type" value="Genomic_DNA"/>
</dbReference>
<dbReference type="AlphaFoldDB" id="A0A433DN66"/>
<keyword evidence="11" id="KW-1185">Reference proteome</keyword>
<evidence type="ECO:0000256" key="1">
    <source>
        <dbReference type="ARBA" id="ARBA00004167"/>
    </source>
</evidence>
<keyword evidence="5 9" id="KW-1133">Transmembrane helix</keyword>
<gene>
    <name evidence="10" type="ORF">BC936DRAFT_149532</name>
</gene>
<reference evidence="10 11" key="1">
    <citation type="journal article" date="2018" name="New Phytol.">
        <title>Phylogenomics of Endogonaceae and evolution of mycorrhizas within Mucoromycota.</title>
        <authorList>
            <person name="Chang Y."/>
            <person name="Desiro A."/>
            <person name="Na H."/>
            <person name="Sandor L."/>
            <person name="Lipzen A."/>
            <person name="Clum A."/>
            <person name="Barry K."/>
            <person name="Grigoriev I.V."/>
            <person name="Martin F.M."/>
            <person name="Stajich J.E."/>
            <person name="Smith M.E."/>
            <person name="Bonito G."/>
            <person name="Spatafora J.W."/>
        </authorList>
    </citation>
    <scope>NUCLEOTIDE SEQUENCE [LARGE SCALE GENOMIC DNA]</scope>
    <source>
        <strain evidence="10 11">GMNB39</strain>
    </source>
</reference>
<evidence type="ECO:0008006" key="12">
    <source>
        <dbReference type="Google" id="ProtNLM"/>
    </source>
</evidence>
<accession>A0A433DN66</accession>
<organism evidence="10 11">
    <name type="scientific">Jimgerdemannia flammicorona</name>
    <dbReference type="NCBI Taxonomy" id="994334"/>
    <lineage>
        <taxon>Eukaryota</taxon>
        <taxon>Fungi</taxon>
        <taxon>Fungi incertae sedis</taxon>
        <taxon>Mucoromycota</taxon>
        <taxon>Mucoromycotina</taxon>
        <taxon>Endogonomycetes</taxon>
        <taxon>Endogonales</taxon>
        <taxon>Endogonaceae</taxon>
        <taxon>Jimgerdemannia</taxon>
    </lineage>
</organism>
<keyword evidence="6" id="KW-0496">Mitochondrion</keyword>
<dbReference type="Proteomes" id="UP000268093">
    <property type="component" value="Unassembled WGS sequence"/>
</dbReference>
<evidence type="ECO:0000313" key="11">
    <source>
        <dbReference type="Proteomes" id="UP000268093"/>
    </source>
</evidence>
<dbReference type="GO" id="GO:0005743">
    <property type="term" value="C:mitochondrial inner membrane"/>
    <property type="evidence" value="ECO:0007669"/>
    <property type="project" value="TreeGrafter"/>
</dbReference>
<evidence type="ECO:0000256" key="6">
    <source>
        <dbReference type="ARBA" id="ARBA00023128"/>
    </source>
</evidence>
<evidence type="ECO:0000256" key="8">
    <source>
        <dbReference type="ARBA" id="ARBA00038077"/>
    </source>
</evidence>
<keyword evidence="7 9" id="KW-0472">Membrane</keyword>
<comment type="similarity">
    <text evidence="8">Belongs to the PET100 family.</text>
</comment>
<evidence type="ECO:0000256" key="7">
    <source>
        <dbReference type="ARBA" id="ARBA00023136"/>
    </source>
</evidence>
<evidence type="ECO:0000256" key="4">
    <source>
        <dbReference type="ARBA" id="ARBA00022946"/>
    </source>
</evidence>
<proteinExistence type="inferred from homology"/>
<comment type="subcellular location">
    <subcellularLocation>
        <location evidence="1">Membrane</location>
        <topology evidence="1">Single-pass membrane protein</topology>
    </subcellularLocation>
    <subcellularLocation>
        <location evidence="2">Mitochondrion membrane</location>
    </subcellularLocation>
</comment>
<dbReference type="GO" id="GO:0051082">
    <property type="term" value="F:unfolded protein binding"/>
    <property type="evidence" value="ECO:0007669"/>
    <property type="project" value="TreeGrafter"/>
</dbReference>
<name>A0A433DN66_9FUNG</name>
<dbReference type="OrthoDB" id="2187at2759"/>
<evidence type="ECO:0000256" key="9">
    <source>
        <dbReference type="SAM" id="Phobius"/>
    </source>
</evidence>
<sequence>MGGPKLEVFKFGVYIFFPVGVMLYFGGPDFYNKFVSHINFWPPVEQTHRPPTTREDIQRELERLRIEREERWRKAKEGKAAAKDR</sequence>
<evidence type="ECO:0000256" key="3">
    <source>
        <dbReference type="ARBA" id="ARBA00022692"/>
    </source>
</evidence>
<dbReference type="PANTHER" id="PTHR33968:SF1">
    <property type="entry name" value="PROTEIN PET100 HOMOLOG, MITOCHONDRIAL"/>
    <property type="match status" value="1"/>
</dbReference>
<evidence type="ECO:0000256" key="5">
    <source>
        <dbReference type="ARBA" id="ARBA00022989"/>
    </source>
</evidence>
<keyword evidence="3 9" id="KW-0812">Transmembrane</keyword>
<evidence type="ECO:0000313" key="10">
    <source>
        <dbReference type="EMBL" id="RUP52275.1"/>
    </source>
</evidence>
<protein>
    <recommendedName>
        <fullName evidence="12">Mitochondrial cytochrome c oxidase assembly factor</fullName>
    </recommendedName>
</protein>
<comment type="caution">
    <text evidence="10">The sequence shown here is derived from an EMBL/GenBank/DDBJ whole genome shotgun (WGS) entry which is preliminary data.</text>
</comment>
<feature type="transmembrane region" description="Helical" evidence="9">
    <location>
        <begin position="12"/>
        <end position="31"/>
    </location>
</feature>
<dbReference type="GO" id="GO:0033617">
    <property type="term" value="P:mitochondrial respiratory chain complex IV assembly"/>
    <property type="evidence" value="ECO:0007669"/>
    <property type="project" value="InterPro"/>
</dbReference>
<dbReference type="InterPro" id="IPR018625">
    <property type="entry name" value="Pet100"/>
</dbReference>
<dbReference type="PANTHER" id="PTHR33968">
    <property type="entry name" value="PROTEIN PET100 HOMOLOG, MITOCHONDRIAL"/>
    <property type="match status" value="1"/>
</dbReference>
<evidence type="ECO:0000256" key="2">
    <source>
        <dbReference type="ARBA" id="ARBA00004325"/>
    </source>
</evidence>
<keyword evidence="4" id="KW-0809">Transit peptide</keyword>